<evidence type="ECO:0000256" key="8">
    <source>
        <dbReference type="ARBA" id="ARBA00023014"/>
    </source>
</evidence>
<evidence type="ECO:0000256" key="2">
    <source>
        <dbReference type="ARBA" id="ARBA00022630"/>
    </source>
</evidence>
<evidence type="ECO:0000256" key="1">
    <source>
        <dbReference type="ARBA" id="ARBA00001974"/>
    </source>
</evidence>
<accession>A0A1Y2PFX4</accession>
<dbReference type="GO" id="GO:0016491">
    <property type="term" value="F:oxidoreductase activity"/>
    <property type="evidence" value="ECO:0007669"/>
    <property type="project" value="UniProtKB-KW"/>
</dbReference>
<dbReference type="Pfam" id="PF00970">
    <property type="entry name" value="FAD_binding_6"/>
    <property type="match status" value="1"/>
</dbReference>
<evidence type="ECO:0000256" key="3">
    <source>
        <dbReference type="ARBA" id="ARBA00022714"/>
    </source>
</evidence>
<dbReference type="PROSITE" id="PS51085">
    <property type="entry name" value="2FE2S_FER_2"/>
    <property type="match status" value="1"/>
</dbReference>
<dbReference type="RefSeq" id="WP_086029720.1">
    <property type="nucleotide sequence ID" value="NZ_LAPZ01000002.1"/>
</dbReference>
<keyword evidence="8" id="KW-0411">Iron-sulfur</keyword>
<feature type="domain" description="FAD-binding FR-type" evidence="10">
    <location>
        <begin position="2"/>
        <end position="106"/>
    </location>
</feature>
<dbReference type="PROSITE" id="PS51384">
    <property type="entry name" value="FAD_FR"/>
    <property type="match status" value="1"/>
</dbReference>
<evidence type="ECO:0000256" key="4">
    <source>
        <dbReference type="ARBA" id="ARBA00022723"/>
    </source>
</evidence>
<dbReference type="InterPro" id="IPR001433">
    <property type="entry name" value="OxRdtase_FAD/NAD-bd"/>
</dbReference>
<keyword evidence="2" id="KW-0285">Flavoprotein</keyword>
<keyword evidence="12" id="KW-1185">Reference proteome</keyword>
<dbReference type="Gene3D" id="3.10.20.30">
    <property type="match status" value="1"/>
</dbReference>
<dbReference type="PANTHER" id="PTHR47354">
    <property type="entry name" value="NADH OXIDOREDUCTASE HCR"/>
    <property type="match status" value="1"/>
</dbReference>
<keyword evidence="6" id="KW-0560">Oxidoreductase</keyword>
<dbReference type="InParanoid" id="A0A1Y2PFX4"/>
<dbReference type="InterPro" id="IPR036010">
    <property type="entry name" value="2Fe-2S_ferredoxin-like_sf"/>
</dbReference>
<dbReference type="PANTHER" id="PTHR47354:SF8">
    <property type="entry name" value="1,2-PHENYLACETYL-COA EPOXIDASE, SUBUNIT E"/>
    <property type="match status" value="1"/>
</dbReference>
<proteinExistence type="predicted"/>
<feature type="domain" description="2Fe-2S ferredoxin-type" evidence="9">
    <location>
        <begin position="258"/>
        <end position="348"/>
    </location>
</feature>
<dbReference type="Gene3D" id="3.40.50.80">
    <property type="entry name" value="Nucleotide-binding domain of ferredoxin-NADP reductase (FNR) module"/>
    <property type="match status" value="1"/>
</dbReference>
<dbReference type="InterPro" id="IPR008333">
    <property type="entry name" value="Cbr1-like_FAD-bd_dom"/>
</dbReference>
<evidence type="ECO:0000259" key="10">
    <source>
        <dbReference type="PROSITE" id="PS51384"/>
    </source>
</evidence>
<dbReference type="FunCoup" id="A0A1Y2PFX4">
    <property type="interactions" value="173"/>
</dbReference>
<evidence type="ECO:0000256" key="7">
    <source>
        <dbReference type="ARBA" id="ARBA00023004"/>
    </source>
</evidence>
<dbReference type="InterPro" id="IPR001709">
    <property type="entry name" value="Flavoprot_Pyr_Nucl_cyt_Rdtase"/>
</dbReference>
<dbReference type="STRING" id="1635173.WH52_04405"/>
<dbReference type="GO" id="GO:0046872">
    <property type="term" value="F:metal ion binding"/>
    <property type="evidence" value="ECO:0007669"/>
    <property type="project" value="UniProtKB-KW"/>
</dbReference>
<dbReference type="PRINTS" id="PR00410">
    <property type="entry name" value="PHEHYDRXLASE"/>
</dbReference>
<dbReference type="PROSITE" id="PS00197">
    <property type="entry name" value="2FE2S_FER_1"/>
    <property type="match status" value="1"/>
</dbReference>
<sequence length="348" mass="38884">MSNFYKLAIQKVIKETKDAVSILFSIPTELNNAFQFKAGQYITLKKEINGNDIRRAYSICSSEKSNEIKVAIKAVENGTFSVFATTQLNDGDIIEVSQPEGKFILEPQENKNYLGFVAGSGITPVLSMVKTTLENTTTATFTLIYGNKTAEDTIFYNELNGLQEQYPNRFNLHYVFSRENVEGSLFGRIDKGHVNYFIKNMHKDFSFDAAYLCGPEEMINIASETLEENNFSKENIHFELFTASTSEENTSEIKDGETEVKVVLDDEEESFTMKQTDTILAASLRNKLDAPYSCQGGVCSSCIAKITEGKAVMTKNSILTDDELEEGYVLTCVAHPTTSKIVVDFDEV</sequence>
<dbReference type="InterPro" id="IPR006058">
    <property type="entry name" value="2Fe2S_fd_BS"/>
</dbReference>
<comment type="cofactor">
    <cofactor evidence="1">
        <name>FAD</name>
        <dbReference type="ChEBI" id="CHEBI:57692"/>
    </cofactor>
</comment>
<dbReference type="OrthoDB" id="9789468at2"/>
<evidence type="ECO:0000259" key="9">
    <source>
        <dbReference type="PROSITE" id="PS51085"/>
    </source>
</evidence>
<name>A0A1Y2PFX4_9FLAO</name>
<dbReference type="AlphaFoldDB" id="A0A1Y2PFX4"/>
<dbReference type="PRINTS" id="PR00371">
    <property type="entry name" value="FPNCR"/>
</dbReference>
<keyword evidence="7" id="KW-0408">Iron</keyword>
<protein>
    <submittedName>
        <fullName evidence="11">Flavodoxin reductase</fullName>
    </submittedName>
</protein>
<dbReference type="SUPFAM" id="SSF63380">
    <property type="entry name" value="Riboflavin synthase domain-like"/>
    <property type="match status" value="1"/>
</dbReference>
<dbReference type="GO" id="GO:0050660">
    <property type="term" value="F:flavin adenine dinucleotide binding"/>
    <property type="evidence" value="ECO:0007669"/>
    <property type="project" value="TreeGrafter"/>
</dbReference>
<dbReference type="InterPro" id="IPR001041">
    <property type="entry name" value="2Fe-2S_ferredoxin-type"/>
</dbReference>
<reference evidence="11 12" key="1">
    <citation type="submission" date="2015-03" db="EMBL/GenBank/DDBJ databases">
        <title>Genome sequence of Tenacibaculum sp. S2-2, isolated from intestinal microbiota of sea cucumber, Apostichopus japonicas.</title>
        <authorList>
            <person name="Shao Z."/>
            <person name="Wang L."/>
            <person name="Li X."/>
        </authorList>
    </citation>
    <scope>NUCLEOTIDE SEQUENCE [LARGE SCALE GENOMIC DNA]</scope>
    <source>
        <strain evidence="11 12">S2-2</strain>
    </source>
</reference>
<evidence type="ECO:0000313" key="11">
    <source>
        <dbReference type="EMBL" id="OSY88911.1"/>
    </source>
</evidence>
<dbReference type="InterPro" id="IPR017927">
    <property type="entry name" value="FAD-bd_FR_type"/>
</dbReference>
<dbReference type="Proteomes" id="UP000194221">
    <property type="component" value="Unassembled WGS sequence"/>
</dbReference>
<dbReference type="SUPFAM" id="SSF52343">
    <property type="entry name" value="Ferredoxin reductase-like, C-terminal NADP-linked domain"/>
    <property type="match status" value="1"/>
</dbReference>
<keyword evidence="3" id="KW-0001">2Fe-2S</keyword>
<dbReference type="Pfam" id="PF00175">
    <property type="entry name" value="NAD_binding_1"/>
    <property type="match status" value="1"/>
</dbReference>
<gene>
    <name evidence="11" type="ORF">WH52_04405</name>
</gene>
<dbReference type="EMBL" id="LAPZ01000002">
    <property type="protein sequence ID" value="OSY88911.1"/>
    <property type="molecule type" value="Genomic_DNA"/>
</dbReference>
<dbReference type="GO" id="GO:0051537">
    <property type="term" value="F:2 iron, 2 sulfur cluster binding"/>
    <property type="evidence" value="ECO:0007669"/>
    <property type="project" value="UniProtKB-KW"/>
</dbReference>
<organism evidence="11 12">
    <name type="scientific">Tenacibaculum holothuriorum</name>
    <dbReference type="NCBI Taxonomy" id="1635173"/>
    <lineage>
        <taxon>Bacteria</taxon>
        <taxon>Pseudomonadati</taxon>
        <taxon>Bacteroidota</taxon>
        <taxon>Flavobacteriia</taxon>
        <taxon>Flavobacteriales</taxon>
        <taxon>Flavobacteriaceae</taxon>
        <taxon>Tenacibaculum</taxon>
    </lineage>
</organism>
<dbReference type="CDD" id="cd06214">
    <property type="entry name" value="PA_degradation_oxidoreductase_like"/>
    <property type="match status" value="1"/>
</dbReference>
<comment type="caution">
    <text evidence="11">The sequence shown here is derived from an EMBL/GenBank/DDBJ whole genome shotgun (WGS) entry which is preliminary data.</text>
</comment>
<keyword evidence="5" id="KW-0274">FAD</keyword>
<evidence type="ECO:0000256" key="5">
    <source>
        <dbReference type="ARBA" id="ARBA00022827"/>
    </source>
</evidence>
<dbReference type="InterPro" id="IPR050415">
    <property type="entry name" value="MRET"/>
</dbReference>
<dbReference type="InterPro" id="IPR017938">
    <property type="entry name" value="Riboflavin_synthase-like_b-brl"/>
</dbReference>
<keyword evidence="4" id="KW-0479">Metal-binding</keyword>
<evidence type="ECO:0000313" key="12">
    <source>
        <dbReference type="Proteomes" id="UP000194221"/>
    </source>
</evidence>
<dbReference type="InterPro" id="IPR039261">
    <property type="entry name" value="FNR_nucleotide-bd"/>
</dbReference>
<dbReference type="InterPro" id="IPR012675">
    <property type="entry name" value="Beta-grasp_dom_sf"/>
</dbReference>
<dbReference type="SUPFAM" id="SSF54292">
    <property type="entry name" value="2Fe-2S ferredoxin-like"/>
    <property type="match status" value="1"/>
</dbReference>
<dbReference type="Pfam" id="PF00111">
    <property type="entry name" value="Fer2"/>
    <property type="match status" value="1"/>
</dbReference>
<evidence type="ECO:0000256" key="6">
    <source>
        <dbReference type="ARBA" id="ARBA00023002"/>
    </source>
</evidence>
<dbReference type="Gene3D" id="2.40.30.10">
    <property type="entry name" value="Translation factors"/>
    <property type="match status" value="1"/>
</dbReference>
<dbReference type="CDD" id="cd00207">
    <property type="entry name" value="fer2"/>
    <property type="match status" value="1"/>
</dbReference>